<name>A0A9W6GKY3_9FUSO</name>
<evidence type="ECO:0000313" key="3">
    <source>
        <dbReference type="Proteomes" id="UP001144471"/>
    </source>
</evidence>
<accession>A0A9W6GKY3</accession>
<evidence type="ECO:0000259" key="1">
    <source>
        <dbReference type="Pfam" id="PF07693"/>
    </source>
</evidence>
<keyword evidence="3" id="KW-1185">Reference proteome</keyword>
<comment type="caution">
    <text evidence="2">The sequence shown here is derived from an EMBL/GenBank/DDBJ whole genome shotgun (WGS) entry which is preliminary data.</text>
</comment>
<dbReference type="Proteomes" id="UP001144471">
    <property type="component" value="Unassembled WGS sequence"/>
</dbReference>
<dbReference type="AlphaFoldDB" id="A0A9W6GKY3"/>
<dbReference type="SUPFAM" id="SSF52540">
    <property type="entry name" value="P-loop containing nucleoside triphosphate hydrolases"/>
    <property type="match status" value="1"/>
</dbReference>
<feature type="domain" description="KAP NTPase" evidence="1">
    <location>
        <begin position="43"/>
        <end position="263"/>
    </location>
</feature>
<reference evidence="2" key="1">
    <citation type="submission" date="2022-12" db="EMBL/GenBank/DDBJ databases">
        <title>Reference genome sequencing for broad-spectrum identification of bacterial and archaeal isolates by mass spectrometry.</title>
        <authorList>
            <person name="Sekiguchi Y."/>
            <person name="Tourlousse D.M."/>
        </authorList>
    </citation>
    <scope>NUCLEOTIDE SEQUENCE</scope>
    <source>
        <strain evidence="2">10succ1</strain>
    </source>
</reference>
<dbReference type="EMBL" id="BSDY01000005">
    <property type="protein sequence ID" value="GLI55860.1"/>
    <property type="molecule type" value="Genomic_DNA"/>
</dbReference>
<organism evidence="2 3">
    <name type="scientific">Propionigenium maris DSM 9537</name>
    <dbReference type="NCBI Taxonomy" id="1123000"/>
    <lineage>
        <taxon>Bacteria</taxon>
        <taxon>Fusobacteriati</taxon>
        <taxon>Fusobacteriota</taxon>
        <taxon>Fusobacteriia</taxon>
        <taxon>Fusobacteriales</taxon>
        <taxon>Fusobacteriaceae</taxon>
        <taxon>Propionigenium</taxon>
    </lineage>
</organism>
<dbReference type="Pfam" id="PF07693">
    <property type="entry name" value="KAP_NTPase"/>
    <property type="match status" value="1"/>
</dbReference>
<gene>
    <name evidence="2" type="ORF">PM10SUCC1_13740</name>
</gene>
<protein>
    <recommendedName>
        <fullName evidence="1">KAP NTPase domain-containing protein</fullName>
    </recommendedName>
</protein>
<dbReference type="InterPro" id="IPR011646">
    <property type="entry name" value="KAP_P-loop"/>
</dbReference>
<sequence length="504" mass="59868">MKMEKKYYEGLTQNRKNFVEQISYLIINQLTDARDFEEYDVDETINTLAINSTFGMGKSFFAKGLKHYIENEALKNSYLENIQVIDYNAWENDFFQEPMKTILYRILSGVSNGAKTEIELTESLEKILNTCGETVGDIAQIPLFKILKILKNSDKIDSMEEYTDYLELIEKTKKVLEDNSILFDNKYTPKVIIIDELDRCRPDFSIEVLECVKHFFNIRGLFFVFLINKEQLTKSAENLFGSFGSKESYFQKFFDLEFELPKLEFNEYLEIEYKGHIDKSKYLLIVENEYEVDINVFSEALFLHFYKNLEHLLDSSVREFKKKFSKFKMLIKTLNSREREDLTMLLTLVLYYINKEFSKERFVEFIKKVRECFEENSSLGWDSPVYYGKQIELFKGIINLRVDKWYYQVFFRCIENFNFNTRDDYGRAYEGRIKLISLNDQNIAYKESVKIGEMSLMNFDYYIDERANIGIPLNISPSYKGGNEPLIEWCEKKYSFLEALYISE</sequence>
<proteinExistence type="predicted"/>
<evidence type="ECO:0000313" key="2">
    <source>
        <dbReference type="EMBL" id="GLI55860.1"/>
    </source>
</evidence>
<dbReference type="InterPro" id="IPR027417">
    <property type="entry name" value="P-loop_NTPase"/>
</dbReference>